<gene>
    <name evidence="1" type="ORF">SAMN05421730_1001523</name>
</gene>
<protein>
    <submittedName>
        <fullName evidence="1">Uncharacterized protein</fullName>
    </submittedName>
</protein>
<dbReference type="AlphaFoldDB" id="A0A1D3TPT9"/>
<evidence type="ECO:0000313" key="2">
    <source>
        <dbReference type="Proteomes" id="UP000199315"/>
    </source>
</evidence>
<dbReference type="Proteomes" id="UP000199315">
    <property type="component" value="Unassembled WGS sequence"/>
</dbReference>
<sequence>MLKKHDFASEGYEQRKEYDDFWAWLEAAISELIEFNRESRVITKSKAICSFIE</sequence>
<organism evidence="1 2">
    <name type="scientific">Anaerobium acetethylicum</name>
    <dbReference type="NCBI Taxonomy" id="1619234"/>
    <lineage>
        <taxon>Bacteria</taxon>
        <taxon>Bacillati</taxon>
        <taxon>Bacillota</taxon>
        <taxon>Clostridia</taxon>
        <taxon>Lachnospirales</taxon>
        <taxon>Lachnospiraceae</taxon>
        <taxon>Anaerobium</taxon>
    </lineage>
</organism>
<accession>A0A1D3TPT9</accession>
<name>A0A1D3TPT9_9FIRM</name>
<dbReference type="EMBL" id="FMKA01000001">
    <property type="protein sequence ID" value="SCP95382.1"/>
    <property type="molecule type" value="Genomic_DNA"/>
</dbReference>
<proteinExistence type="predicted"/>
<evidence type="ECO:0000313" key="1">
    <source>
        <dbReference type="EMBL" id="SCP95382.1"/>
    </source>
</evidence>
<keyword evidence="2" id="KW-1185">Reference proteome</keyword>
<dbReference type="STRING" id="1619234.SAMN05421730_1001523"/>
<dbReference type="RefSeq" id="WP_169823542.1">
    <property type="nucleotide sequence ID" value="NZ_FMKA01000001.1"/>
</dbReference>
<reference evidence="1 2" key="1">
    <citation type="submission" date="2016-09" db="EMBL/GenBank/DDBJ databases">
        <authorList>
            <person name="Capua I."/>
            <person name="De Benedictis P."/>
            <person name="Joannis T."/>
            <person name="Lombin L.H."/>
            <person name="Cattoli G."/>
        </authorList>
    </citation>
    <scope>NUCLEOTIDE SEQUENCE [LARGE SCALE GENOMIC DNA]</scope>
    <source>
        <strain evidence="1 2">GluBS11</strain>
    </source>
</reference>